<dbReference type="SUPFAM" id="SSF54637">
    <property type="entry name" value="Thioesterase/thiol ester dehydrase-isomerase"/>
    <property type="match status" value="1"/>
</dbReference>
<keyword evidence="3" id="KW-1185">Reference proteome</keyword>
<evidence type="ECO:0000313" key="2">
    <source>
        <dbReference type="EMBL" id="KMM39424.1"/>
    </source>
</evidence>
<dbReference type="RefSeq" id="WP_048310595.1">
    <property type="nucleotide sequence ID" value="NZ_CP119526.1"/>
</dbReference>
<gene>
    <name evidence="2" type="ORF">AB986_09575</name>
</gene>
<proteinExistence type="predicted"/>
<dbReference type="Proteomes" id="UP000035996">
    <property type="component" value="Unassembled WGS sequence"/>
</dbReference>
<dbReference type="EMBL" id="LELK01000001">
    <property type="protein sequence ID" value="KMM39424.1"/>
    <property type="molecule type" value="Genomic_DNA"/>
</dbReference>
<dbReference type="Gene3D" id="3.10.129.10">
    <property type="entry name" value="Hotdog Thioesterase"/>
    <property type="match status" value="1"/>
</dbReference>
<dbReference type="STRING" id="157733.AB986_09575"/>
<evidence type="ECO:0000313" key="3">
    <source>
        <dbReference type="Proteomes" id="UP000035996"/>
    </source>
</evidence>
<dbReference type="Pfam" id="PF01575">
    <property type="entry name" value="MaoC_dehydratas"/>
    <property type="match status" value="1"/>
</dbReference>
<feature type="domain" description="MaoC-like" evidence="1">
    <location>
        <begin position="9"/>
        <end position="110"/>
    </location>
</feature>
<sequence length="145" mass="16256">MDFSTFYDGQSFTTESVRVTKDDIFDFATRYDPQYFHVNEGKAMNSPYNGIIASGFHTISVVWTKFIGMDVLGTDCLGGVGAESIIWKEPVRPEDELTGHFTVKDKQPLSNNRGLLTIMISILNGSDREVCHATVKVVLKNQKEE</sequence>
<dbReference type="AlphaFoldDB" id="A0A0J6D520"/>
<dbReference type="InterPro" id="IPR002539">
    <property type="entry name" value="MaoC-like_dom"/>
</dbReference>
<protein>
    <recommendedName>
        <fullName evidence="1">MaoC-like domain-containing protein</fullName>
    </recommendedName>
</protein>
<accession>A0A0J6D520</accession>
<reference evidence="2" key="1">
    <citation type="submission" date="2015-06" db="EMBL/GenBank/DDBJ databases">
        <authorList>
            <person name="Liu B."/>
            <person name="Wang J."/>
            <person name="Zhu Y."/>
            <person name="Liu G."/>
            <person name="Chen Q."/>
            <person name="Zheng C."/>
            <person name="Che J."/>
            <person name="Ge C."/>
            <person name="Shi H."/>
            <person name="Pan Z."/>
            <person name="Liu X."/>
        </authorList>
    </citation>
    <scope>NUCLEOTIDE SEQUENCE [LARGE SCALE GENOMIC DNA]</scope>
    <source>
        <strain evidence="2">DSM 16346</strain>
    </source>
</reference>
<dbReference type="InterPro" id="IPR029069">
    <property type="entry name" value="HotDog_dom_sf"/>
</dbReference>
<evidence type="ECO:0000259" key="1">
    <source>
        <dbReference type="Pfam" id="PF01575"/>
    </source>
</evidence>
<comment type="caution">
    <text evidence="2">The sequence shown here is derived from an EMBL/GenBank/DDBJ whole genome shotgun (WGS) entry which is preliminary data.</text>
</comment>
<organism evidence="2 3">
    <name type="scientific">Guptibacillus hwajinpoensis</name>
    <dbReference type="NCBI Taxonomy" id="208199"/>
    <lineage>
        <taxon>Bacteria</taxon>
        <taxon>Bacillati</taxon>
        <taxon>Bacillota</taxon>
        <taxon>Bacilli</taxon>
        <taxon>Bacillales</taxon>
        <taxon>Guptibacillaceae</taxon>
        <taxon>Guptibacillus</taxon>
    </lineage>
</organism>
<name>A0A0J6D520_9BACL</name>
<dbReference type="OrthoDB" id="9801625at2"/>